<accession>E4XTV2</accession>
<dbReference type="EMBL" id="FN653164">
    <property type="protein sequence ID" value="CBY13164.1"/>
    <property type="molecule type" value="Genomic_DNA"/>
</dbReference>
<evidence type="ECO:0000313" key="2">
    <source>
        <dbReference type="Proteomes" id="UP000001307"/>
    </source>
</evidence>
<name>E4XTV2_OIKDI</name>
<sequence length="102" mass="12255">MFNYKIAELPPVTKKLSDYSEEERAAFPQLLSISEEARIYETDDLKEKYFWDKTLADKMGDIGSEEELRFYKDQGFDEFVTQPGEKRRTKVQAFNRIRRKFR</sequence>
<dbReference type="Proteomes" id="UP000001307">
    <property type="component" value="Unassembled WGS sequence"/>
</dbReference>
<proteinExistence type="predicted"/>
<reference evidence="1" key="1">
    <citation type="journal article" date="2010" name="Science">
        <title>Plasticity of animal genome architecture unmasked by rapid evolution of a pelagic tunicate.</title>
        <authorList>
            <person name="Denoeud F."/>
            <person name="Henriet S."/>
            <person name="Mungpakdee S."/>
            <person name="Aury J.M."/>
            <person name="Da Silva C."/>
            <person name="Brinkmann H."/>
            <person name="Mikhaleva J."/>
            <person name="Olsen L.C."/>
            <person name="Jubin C."/>
            <person name="Canestro C."/>
            <person name="Bouquet J.M."/>
            <person name="Danks G."/>
            <person name="Poulain J."/>
            <person name="Campsteijn C."/>
            <person name="Adamski M."/>
            <person name="Cross I."/>
            <person name="Yadetie F."/>
            <person name="Muffato M."/>
            <person name="Louis A."/>
            <person name="Butcher S."/>
            <person name="Tsagkogeorga G."/>
            <person name="Konrad A."/>
            <person name="Singh S."/>
            <person name="Jensen M.F."/>
            <person name="Cong E.H."/>
            <person name="Eikeseth-Otteraa H."/>
            <person name="Noel B."/>
            <person name="Anthouard V."/>
            <person name="Porcel B.M."/>
            <person name="Kachouri-Lafond R."/>
            <person name="Nishino A."/>
            <person name="Ugolini M."/>
            <person name="Chourrout P."/>
            <person name="Nishida H."/>
            <person name="Aasland R."/>
            <person name="Huzurbazar S."/>
            <person name="Westhof E."/>
            <person name="Delsuc F."/>
            <person name="Lehrach H."/>
            <person name="Reinhardt R."/>
            <person name="Weissenbach J."/>
            <person name="Roy S.W."/>
            <person name="Artiguenave F."/>
            <person name="Postlethwait J.H."/>
            <person name="Manak J.R."/>
            <person name="Thompson E.M."/>
            <person name="Jaillon O."/>
            <person name="Du Pasquier L."/>
            <person name="Boudinot P."/>
            <person name="Liberles D.A."/>
            <person name="Volff J.N."/>
            <person name="Philippe H."/>
            <person name="Lenhard B."/>
            <person name="Roest Crollius H."/>
            <person name="Wincker P."/>
            <person name="Chourrout D."/>
        </authorList>
    </citation>
    <scope>NUCLEOTIDE SEQUENCE [LARGE SCALE GENOMIC DNA]</scope>
</reference>
<dbReference type="InParanoid" id="E4XTV2"/>
<organism evidence="1">
    <name type="scientific">Oikopleura dioica</name>
    <name type="common">Tunicate</name>
    <dbReference type="NCBI Taxonomy" id="34765"/>
    <lineage>
        <taxon>Eukaryota</taxon>
        <taxon>Metazoa</taxon>
        <taxon>Chordata</taxon>
        <taxon>Tunicata</taxon>
        <taxon>Appendicularia</taxon>
        <taxon>Copelata</taxon>
        <taxon>Oikopleuridae</taxon>
        <taxon>Oikopleura</taxon>
    </lineage>
</organism>
<gene>
    <name evidence="1" type="ORF">GSOID_T00003913001</name>
</gene>
<protein>
    <submittedName>
        <fullName evidence="1">Uncharacterized protein</fullName>
    </submittedName>
</protein>
<evidence type="ECO:0000313" key="1">
    <source>
        <dbReference type="EMBL" id="CBY13164.1"/>
    </source>
</evidence>
<keyword evidence="2" id="KW-1185">Reference proteome</keyword>
<dbReference type="AlphaFoldDB" id="E4XTV2"/>